<sequence>MYEKEEEQLKNLYDNVQVPLDSLDEAIFAGFQKATSEKKRHSIRKKWLFTLAAAAVIFVSFLTSIRLSPAFANYISVIPGMEKLVDLIRDDKGKMLAVENDYYEKIGVSQEKNGIKFTIDGVIADENGLILFYTINTKEKEKELNTGEVELKSLDEKSLEKGSSMLGRAFYSEKGETSHSDKFEFYFQSPLEVKKFEVKVDVKVKKQKENFTLQFELKKEIQQKKTYVLNKDVEIKRQKFTVINVDVYPLRVAVHVKMDPQNTKKLLNFDDIRLIDEHGETWYKIANGFTGSKISDDEAIIYLQSNYFQEPKELYLVINKIQAIDKEDAYVMIDIEKEQILKQPKGNKFTALKVEGDQIILSMRPKKEFSFDLFNLVRDRDGNEIDKAGGFLSHNFEDEKVTEYGVSIPGLKDKLSPISLEIFFFPSWIEGSEKIKIK</sequence>
<dbReference type="EMBL" id="ALAN01000008">
    <property type="protein sequence ID" value="ETI70812.1"/>
    <property type="molecule type" value="Genomic_DNA"/>
</dbReference>
<evidence type="ECO:0000313" key="5">
    <source>
        <dbReference type="Proteomes" id="UP000018877"/>
    </source>
</evidence>
<evidence type="ECO:0000313" key="4">
    <source>
        <dbReference type="EMBL" id="ETI70812.1"/>
    </source>
</evidence>
<accession>A0AB94IUV7</accession>
<dbReference type="RefSeq" id="WP_024026303.1">
    <property type="nucleotide sequence ID" value="NZ_ALAN01000008.1"/>
</dbReference>
<proteinExistence type="predicted"/>
<organism evidence="4 5">
    <name type="scientific">Neobacillus vireti LMG 21834</name>
    <dbReference type="NCBI Taxonomy" id="1131730"/>
    <lineage>
        <taxon>Bacteria</taxon>
        <taxon>Bacillati</taxon>
        <taxon>Bacillota</taxon>
        <taxon>Bacilli</taxon>
        <taxon>Bacillales</taxon>
        <taxon>Bacillaceae</taxon>
        <taxon>Neobacillus</taxon>
    </lineage>
</organism>
<evidence type="ECO:0000259" key="2">
    <source>
        <dbReference type="Pfam" id="PF13786"/>
    </source>
</evidence>
<reference evidence="4 5" key="1">
    <citation type="journal article" date="2014" name="Environ. Microbiol.">
        <title>The nitrate-ammonifying and nosZ-carrying bacterium Bacillus vireti is a potent source and sink for nitric and nitrous oxide under high nitrate conditions.</title>
        <authorList>
            <person name="Mania D."/>
            <person name="Heylen K."/>
            <person name="van Spanning R.J."/>
            <person name="Frostegard A."/>
        </authorList>
    </citation>
    <scope>NUCLEOTIDE SEQUENCE [LARGE SCALE GENOMIC DNA]</scope>
    <source>
        <strain evidence="4 5">LMG 21834</strain>
    </source>
</reference>
<evidence type="ECO:0000259" key="3">
    <source>
        <dbReference type="Pfam" id="PF18705"/>
    </source>
</evidence>
<keyword evidence="1" id="KW-0812">Transmembrane</keyword>
<dbReference type="Pfam" id="PF13786">
    <property type="entry name" value="DUF4179"/>
    <property type="match status" value="1"/>
</dbReference>
<feature type="transmembrane region" description="Helical" evidence="1">
    <location>
        <begin position="47"/>
        <end position="67"/>
    </location>
</feature>
<dbReference type="Pfam" id="PF18705">
    <property type="entry name" value="DUF5643"/>
    <property type="match status" value="1"/>
</dbReference>
<protein>
    <recommendedName>
        <fullName evidence="6">DUF4179 domain-containing protein</fullName>
    </recommendedName>
</protein>
<gene>
    <name evidence="4" type="ORF">BAVI_00395</name>
</gene>
<evidence type="ECO:0000256" key="1">
    <source>
        <dbReference type="SAM" id="Phobius"/>
    </source>
</evidence>
<feature type="domain" description="DUF4179" evidence="2">
    <location>
        <begin position="44"/>
        <end position="136"/>
    </location>
</feature>
<feature type="domain" description="DUF5643" evidence="3">
    <location>
        <begin position="224"/>
        <end position="335"/>
    </location>
</feature>
<name>A0AB94IUV7_9BACI</name>
<keyword evidence="1" id="KW-1133">Transmembrane helix</keyword>
<dbReference type="Gene3D" id="2.60.40.1630">
    <property type="entry name" value="bacillus anthracis domain"/>
    <property type="match status" value="1"/>
</dbReference>
<evidence type="ECO:0008006" key="6">
    <source>
        <dbReference type="Google" id="ProtNLM"/>
    </source>
</evidence>
<keyword evidence="5" id="KW-1185">Reference proteome</keyword>
<dbReference type="InterPro" id="IPR025436">
    <property type="entry name" value="DUF4179"/>
</dbReference>
<dbReference type="AlphaFoldDB" id="A0AB94IUV7"/>
<keyword evidence="1" id="KW-0472">Membrane</keyword>
<dbReference type="Proteomes" id="UP000018877">
    <property type="component" value="Unassembled WGS sequence"/>
</dbReference>
<comment type="caution">
    <text evidence="4">The sequence shown here is derived from an EMBL/GenBank/DDBJ whole genome shotgun (WGS) entry which is preliminary data.</text>
</comment>
<dbReference type="InterPro" id="IPR040680">
    <property type="entry name" value="DUF5643"/>
</dbReference>